<feature type="signal peptide" evidence="1">
    <location>
        <begin position="1"/>
        <end position="29"/>
    </location>
</feature>
<name>A0A5M9WRC8_PAEAM</name>
<organism evidence="3 4">
    <name type="scientific">Paenibacillus amylolyticus</name>
    <dbReference type="NCBI Taxonomy" id="1451"/>
    <lineage>
        <taxon>Bacteria</taxon>
        <taxon>Bacillati</taxon>
        <taxon>Bacillota</taxon>
        <taxon>Bacilli</taxon>
        <taxon>Bacillales</taxon>
        <taxon>Paenibacillaceae</taxon>
        <taxon>Paenibacillus</taxon>
    </lineage>
</organism>
<dbReference type="Pfam" id="PF00395">
    <property type="entry name" value="SLH"/>
    <property type="match status" value="1"/>
</dbReference>
<dbReference type="InterPro" id="IPR001119">
    <property type="entry name" value="SLH_dom"/>
</dbReference>
<sequence length="616" mass="64243">MFFKRMTQKVNIFILVMSMLCLSGGVVYGQDVTSDIEGHWAQPTIDKWLSKGLIKGCSDDSFRPNNVITRGEFMALVNCQFEFNELAGVHYTDLSALDWNYSEVQKAVKEGYIKGYKLPSDEKVALEFKDSSEFSLWSKGSAGAVFSENNIGWNVDFAENNAGTAQVVTLEIENGATAPGSYYVYFTDGGAPIPETVSITGTETATEVASKIAVAFGTSIPGWSAAADGSKVHFTSQQPGTNNEHVRLYALEASGVGAPSSTTTVAGNPATNTSQVVTLSLPGSESSDGPIGVKFMDGASEWVVHVNMMGSPETGSELADKIATAFGTTIPDWNVSASGTKVIFTAKLPAANNSKALARLSGLNTGIGMPDSKITTVGAVPMPDTAQVVTLEIENGATAPGSYYVYFTDGGAPIPETVSITGTETATEVASKIAVAFGTSIPGWSAAADGSKVHFTSQQPGTNNEHVRLYALEASGVGAPSSTTTVAGNPATNTSQVVTLSLPGSESSDGPIGVKFMDGASEWVVHVNMMGSPETGSELADKIATAFGTTIPDWNVSASGTKVIFTAKLPAANNSKALARLSGLNTGIGMPDSKITTVGAAHPVGVPQKSYYRFNN</sequence>
<evidence type="ECO:0000313" key="3">
    <source>
        <dbReference type="EMBL" id="KAA8784187.1"/>
    </source>
</evidence>
<dbReference type="AlphaFoldDB" id="A0A5M9WRC8"/>
<protein>
    <submittedName>
        <fullName evidence="3">S-layer homology domain-containing protein</fullName>
    </submittedName>
</protein>
<evidence type="ECO:0000256" key="1">
    <source>
        <dbReference type="SAM" id="SignalP"/>
    </source>
</evidence>
<evidence type="ECO:0000259" key="2">
    <source>
        <dbReference type="PROSITE" id="PS51272"/>
    </source>
</evidence>
<dbReference type="Proteomes" id="UP000323664">
    <property type="component" value="Unassembled WGS sequence"/>
</dbReference>
<accession>A0A5M9WRC8</accession>
<comment type="caution">
    <text evidence="3">The sequence shown here is derived from an EMBL/GenBank/DDBJ whole genome shotgun (WGS) entry which is preliminary data.</text>
</comment>
<dbReference type="EMBL" id="RIAS01000004">
    <property type="protein sequence ID" value="KAA8784187.1"/>
    <property type="molecule type" value="Genomic_DNA"/>
</dbReference>
<keyword evidence="1" id="KW-0732">Signal</keyword>
<gene>
    <name evidence="3" type="ORF">EC604_10030</name>
</gene>
<dbReference type="Gene3D" id="2.60.40.4390">
    <property type="match status" value="4"/>
</dbReference>
<feature type="domain" description="SLH" evidence="2">
    <location>
        <begin position="28"/>
        <end position="91"/>
    </location>
</feature>
<proteinExistence type="predicted"/>
<evidence type="ECO:0000313" key="4">
    <source>
        <dbReference type="Proteomes" id="UP000323664"/>
    </source>
</evidence>
<dbReference type="PROSITE" id="PS51272">
    <property type="entry name" value="SLH"/>
    <property type="match status" value="1"/>
</dbReference>
<feature type="chain" id="PRO_5024423621" evidence="1">
    <location>
        <begin position="30"/>
        <end position="616"/>
    </location>
</feature>
<reference evidence="3 4" key="1">
    <citation type="journal article" date="2019" name="J. Ind. Microbiol. Biotechnol.">
        <title>Paenibacillus amylolyticus 27C64 has a diverse set of carbohydrate-active enzymes and complete pectin deconstruction system.</title>
        <authorList>
            <person name="Keggi C."/>
            <person name="Doran-Peterson J."/>
        </authorList>
    </citation>
    <scope>NUCLEOTIDE SEQUENCE [LARGE SCALE GENOMIC DNA]</scope>
    <source>
        <strain evidence="3 4">27C64</strain>
    </source>
</reference>